<evidence type="ECO:0000313" key="3">
    <source>
        <dbReference type="Proteomes" id="UP000192796"/>
    </source>
</evidence>
<dbReference type="Pfam" id="PF06170">
    <property type="entry name" value="DUF983"/>
    <property type="match status" value="1"/>
</dbReference>
<dbReference type="InterPro" id="IPR009325">
    <property type="entry name" value="DUF983"/>
</dbReference>
<organism evidence="2 3">
    <name type="scientific">Niastella vici</name>
    <dbReference type="NCBI Taxonomy" id="1703345"/>
    <lineage>
        <taxon>Bacteria</taxon>
        <taxon>Pseudomonadati</taxon>
        <taxon>Bacteroidota</taxon>
        <taxon>Chitinophagia</taxon>
        <taxon>Chitinophagales</taxon>
        <taxon>Chitinophagaceae</taxon>
        <taxon>Niastella</taxon>
    </lineage>
</organism>
<comment type="caution">
    <text evidence="2">The sequence shown here is derived from an EMBL/GenBank/DDBJ whole genome shotgun (WGS) entry which is preliminary data.</text>
</comment>
<protein>
    <recommendedName>
        <fullName evidence="4">DUF983 domain-containing protein</fullName>
    </recommendedName>
</protein>
<keyword evidence="1" id="KW-0472">Membrane</keyword>
<evidence type="ECO:0008006" key="4">
    <source>
        <dbReference type="Google" id="ProtNLM"/>
    </source>
</evidence>
<reference evidence="2 3" key="1">
    <citation type="submission" date="2016-03" db="EMBL/GenBank/DDBJ databases">
        <title>Niastella vici sp. nov., isolated from farmland soil.</title>
        <authorList>
            <person name="Chen L."/>
            <person name="Wang D."/>
            <person name="Yang S."/>
            <person name="Wang G."/>
        </authorList>
    </citation>
    <scope>NUCLEOTIDE SEQUENCE [LARGE SCALE GENOMIC DNA]</scope>
    <source>
        <strain evidence="2 3">DJ57</strain>
    </source>
</reference>
<proteinExistence type="predicted"/>
<keyword evidence="1" id="KW-0812">Transmembrane</keyword>
<dbReference type="Proteomes" id="UP000192796">
    <property type="component" value="Unassembled WGS sequence"/>
</dbReference>
<sequence length="151" mass="17847">MHVDKKYNRPSYVQGLLTHRCSRCRKGGMFQVNNSCNLKKFMKMNDKCPVCNQIFELEVGFYYGTAYVSYALTVALSVTSFVAWWVLIGMSVNDNRFFWWLGFNIILLIVLQPYLMRLSRAIWLSFFVRYNTNWEAEKPEDPEIDEIKVND</sequence>
<dbReference type="STRING" id="1703345.A3860_14040"/>
<name>A0A1V9G691_9BACT</name>
<keyword evidence="3" id="KW-1185">Reference proteome</keyword>
<gene>
    <name evidence="2" type="ORF">A3860_14040</name>
</gene>
<evidence type="ECO:0000313" key="2">
    <source>
        <dbReference type="EMBL" id="OQP66074.1"/>
    </source>
</evidence>
<accession>A0A1V9G691</accession>
<feature type="transmembrane region" description="Helical" evidence="1">
    <location>
        <begin position="61"/>
        <end position="85"/>
    </location>
</feature>
<evidence type="ECO:0000256" key="1">
    <source>
        <dbReference type="SAM" id="Phobius"/>
    </source>
</evidence>
<keyword evidence="1" id="KW-1133">Transmembrane helix</keyword>
<dbReference type="AlphaFoldDB" id="A0A1V9G691"/>
<dbReference type="EMBL" id="LVYD01000013">
    <property type="protein sequence ID" value="OQP66074.1"/>
    <property type="molecule type" value="Genomic_DNA"/>
</dbReference>
<dbReference type="OrthoDB" id="9790326at2"/>
<feature type="transmembrane region" description="Helical" evidence="1">
    <location>
        <begin position="97"/>
        <end position="115"/>
    </location>
</feature>